<dbReference type="AlphaFoldDB" id="A0A166AGY3"/>
<proteinExistence type="predicted"/>
<dbReference type="InParanoid" id="A0A166AGY3"/>
<dbReference type="InterPro" id="IPR001810">
    <property type="entry name" value="F-box_dom"/>
</dbReference>
<keyword evidence="3" id="KW-1185">Reference proteome</keyword>
<evidence type="ECO:0000313" key="3">
    <source>
        <dbReference type="Proteomes" id="UP000077266"/>
    </source>
</evidence>
<sequence length="538" mass="60801">MPAQTCRLLELPAELLTWSATFLTLVELTKLVSTCRRWHTLLTSTPSLWQRVVVDLERYPLFPLARIVAYSGRLPLVLILENVLDNHVEDVDRVLADNLHRVRVLKLCFGVIRLMDEEGVFVENLETLFQDSLPALLTPAPTLEYFEIGSDNLTEYTLYLPERYIGVPVDIFAGQAPNLRHVTLDQAFWFDGLEHVAMKQLSSLTCNPDGWDIFETWELCPDVRDMRFCGSWNILVGDEEPTTSDYWRALPSVFWSTRDCSDEQEAEIMQFIGHASSHGVKHVSLCVDKSHGVFLQRMLEIAGPIVSLCLARGGHDLGLQRVEQMSRGVYVDTTARSGQTFTVSDSTHFEELAEAEEVQVHNRAALDLLVTLKQHTFVHLESLTCCESMLSYLVSHFCGAELPQLTSLTIWIVPISQRNTSTFGDLLGAAHLSLDQLGLHVPKLSTLRLGCHPQFPAWERGFVVLQWQEEFIFDEVREITAASIAALLMTSGPGIFKFDCQRLKEILLDPGILLTEGFHSDAAEDLRRLAEEMRYEGL</sequence>
<dbReference type="EMBL" id="KV426021">
    <property type="protein sequence ID" value="KZV91769.1"/>
    <property type="molecule type" value="Genomic_DNA"/>
</dbReference>
<dbReference type="InterPro" id="IPR036047">
    <property type="entry name" value="F-box-like_dom_sf"/>
</dbReference>
<dbReference type="Proteomes" id="UP000077266">
    <property type="component" value="Unassembled WGS sequence"/>
</dbReference>
<dbReference type="SUPFAM" id="SSF81383">
    <property type="entry name" value="F-box domain"/>
    <property type="match status" value="1"/>
</dbReference>
<name>A0A166AGY3_EXIGL</name>
<gene>
    <name evidence="2" type="ORF">EXIGLDRAFT_719064</name>
</gene>
<protein>
    <recommendedName>
        <fullName evidence="1">F-box domain-containing protein</fullName>
    </recommendedName>
</protein>
<evidence type="ECO:0000259" key="1">
    <source>
        <dbReference type="PROSITE" id="PS50181"/>
    </source>
</evidence>
<evidence type="ECO:0000313" key="2">
    <source>
        <dbReference type="EMBL" id="KZV91769.1"/>
    </source>
</evidence>
<dbReference type="Gene3D" id="1.20.1280.50">
    <property type="match status" value="1"/>
</dbReference>
<organism evidence="2 3">
    <name type="scientific">Exidia glandulosa HHB12029</name>
    <dbReference type="NCBI Taxonomy" id="1314781"/>
    <lineage>
        <taxon>Eukaryota</taxon>
        <taxon>Fungi</taxon>
        <taxon>Dikarya</taxon>
        <taxon>Basidiomycota</taxon>
        <taxon>Agaricomycotina</taxon>
        <taxon>Agaricomycetes</taxon>
        <taxon>Auriculariales</taxon>
        <taxon>Exidiaceae</taxon>
        <taxon>Exidia</taxon>
    </lineage>
</organism>
<accession>A0A166AGY3</accession>
<dbReference type="PROSITE" id="PS50181">
    <property type="entry name" value="FBOX"/>
    <property type="match status" value="1"/>
</dbReference>
<feature type="domain" description="F-box" evidence="1">
    <location>
        <begin position="5"/>
        <end position="52"/>
    </location>
</feature>
<reference evidence="2 3" key="1">
    <citation type="journal article" date="2016" name="Mol. Biol. Evol.">
        <title>Comparative Genomics of Early-Diverging Mushroom-Forming Fungi Provides Insights into the Origins of Lignocellulose Decay Capabilities.</title>
        <authorList>
            <person name="Nagy L.G."/>
            <person name="Riley R."/>
            <person name="Tritt A."/>
            <person name="Adam C."/>
            <person name="Daum C."/>
            <person name="Floudas D."/>
            <person name="Sun H."/>
            <person name="Yadav J.S."/>
            <person name="Pangilinan J."/>
            <person name="Larsson K.H."/>
            <person name="Matsuura K."/>
            <person name="Barry K."/>
            <person name="Labutti K."/>
            <person name="Kuo R."/>
            <person name="Ohm R.A."/>
            <person name="Bhattacharya S.S."/>
            <person name="Shirouzu T."/>
            <person name="Yoshinaga Y."/>
            <person name="Martin F.M."/>
            <person name="Grigoriev I.V."/>
            <person name="Hibbett D.S."/>
        </authorList>
    </citation>
    <scope>NUCLEOTIDE SEQUENCE [LARGE SCALE GENOMIC DNA]</scope>
    <source>
        <strain evidence="2 3">HHB12029</strain>
    </source>
</reference>